<dbReference type="OrthoDB" id="9791535at2"/>
<evidence type="ECO:0008006" key="3">
    <source>
        <dbReference type="Google" id="ProtNLM"/>
    </source>
</evidence>
<dbReference type="PATRIC" id="fig|1341156.4.peg.2782"/>
<evidence type="ECO:0000313" key="2">
    <source>
        <dbReference type="Proteomes" id="UP000021369"/>
    </source>
</evidence>
<name>A0A011UB27_RUMAL</name>
<keyword evidence="2" id="KW-1185">Reference proteome</keyword>
<proteinExistence type="predicted"/>
<sequence>MTHKDKALSLFSQGFHCSQAVLGAFAEELGISDELALSVSGSFGGGMRNGEVCGACTGALMAIGLKYRFTKADDISSKEKNNAVTSEFMRKFKEKNGSFLCRELLGYDLSDPKQQAEAREKCMFTEFCPKMVASAVETAEELMNE</sequence>
<comment type="caution">
    <text evidence="1">The sequence shown here is derived from an EMBL/GenBank/DDBJ whole genome shotgun (WGS) entry which is preliminary data.</text>
</comment>
<organism evidence="1 2">
    <name type="scientific">Ruminococcus albus SY3</name>
    <dbReference type="NCBI Taxonomy" id="1341156"/>
    <lineage>
        <taxon>Bacteria</taxon>
        <taxon>Bacillati</taxon>
        <taxon>Bacillota</taxon>
        <taxon>Clostridia</taxon>
        <taxon>Eubacteriales</taxon>
        <taxon>Oscillospiraceae</taxon>
        <taxon>Ruminococcus</taxon>
    </lineage>
</organism>
<dbReference type="Pfam" id="PF09719">
    <property type="entry name" value="C_GCAxxG_C_C"/>
    <property type="match status" value="1"/>
</dbReference>
<dbReference type="Proteomes" id="UP000021369">
    <property type="component" value="Unassembled WGS sequence"/>
</dbReference>
<dbReference type="RefSeq" id="WP_037289731.1">
    <property type="nucleotide sequence ID" value="NZ_JEOB01000004.1"/>
</dbReference>
<dbReference type="InterPro" id="IPR010181">
    <property type="entry name" value="CGCAxxGCC_motif"/>
</dbReference>
<reference evidence="1 2" key="1">
    <citation type="submission" date="2013-06" db="EMBL/GenBank/DDBJ databases">
        <title>Rumen cellulosomics: divergent fiber-degrading strategies revealed by comparative genome-wide analysis of six Ruminococcal strains.</title>
        <authorList>
            <person name="Dassa B."/>
            <person name="Borovok I."/>
            <person name="Lamed R."/>
            <person name="Flint H."/>
            <person name="Yeoman C.J."/>
            <person name="White B."/>
            <person name="Bayer E.A."/>
        </authorList>
    </citation>
    <scope>NUCLEOTIDE SEQUENCE [LARGE SCALE GENOMIC DNA]</scope>
    <source>
        <strain evidence="1 2">SY3</strain>
    </source>
</reference>
<gene>
    <name evidence="1" type="ORF">RASY3_15915</name>
</gene>
<dbReference type="NCBIfam" id="TIGR01909">
    <property type="entry name" value="C_GCAxxG_C_C"/>
    <property type="match status" value="1"/>
</dbReference>
<dbReference type="AlphaFoldDB" id="A0A011UB27"/>
<evidence type="ECO:0000313" key="1">
    <source>
        <dbReference type="EMBL" id="EXM37809.1"/>
    </source>
</evidence>
<accession>A0A011UB27</accession>
<dbReference type="EMBL" id="JEOB01000004">
    <property type="protein sequence ID" value="EXM37809.1"/>
    <property type="molecule type" value="Genomic_DNA"/>
</dbReference>
<protein>
    <recommendedName>
        <fullName evidence="3">C_GCAxxG_C_C family protein</fullName>
    </recommendedName>
</protein>